<dbReference type="SUPFAM" id="SSF57850">
    <property type="entry name" value="RING/U-box"/>
    <property type="match status" value="1"/>
</dbReference>
<name>A0A444D6I1_ENSVE</name>
<dbReference type="Proteomes" id="UP000287651">
    <property type="component" value="Unassembled WGS sequence"/>
</dbReference>
<proteinExistence type="predicted"/>
<accession>A0A444D6I1</accession>
<sequence>MGTAIRRFRTQRSMRKQTDVTCGAYAKPVNPRLLRATRSGFLPSCFLESEGFRRLGHERMGLGESEKDAGEGEEVVTCSICFETVTTGGGRSMALLQCGHQFHLGRFLPLQFALVLVIVGFRNYKLVLFGSVS</sequence>
<dbReference type="PANTHER" id="PTHR46798">
    <property type="entry name" value="OS09G0511500 PROTEIN"/>
    <property type="match status" value="1"/>
</dbReference>
<dbReference type="Gene3D" id="3.30.40.10">
    <property type="entry name" value="Zinc/RING finger domain, C3HC4 (zinc finger)"/>
    <property type="match status" value="1"/>
</dbReference>
<comment type="caution">
    <text evidence="1">The sequence shown here is derived from an EMBL/GenBank/DDBJ whole genome shotgun (WGS) entry which is preliminary data.</text>
</comment>
<dbReference type="InterPro" id="IPR044274">
    <property type="entry name" value="RFI2"/>
</dbReference>
<gene>
    <name evidence="1" type="ORF">B296_00049662</name>
</gene>
<dbReference type="PANTHER" id="PTHR46798:SF3">
    <property type="entry name" value="RING FINGER FAMILY PROTEIN"/>
    <property type="match status" value="1"/>
</dbReference>
<protein>
    <submittedName>
        <fullName evidence="1">Uncharacterized protein</fullName>
    </submittedName>
</protein>
<dbReference type="InterPro" id="IPR013083">
    <property type="entry name" value="Znf_RING/FYVE/PHD"/>
</dbReference>
<organism evidence="1 2">
    <name type="scientific">Ensete ventricosum</name>
    <name type="common">Abyssinian banana</name>
    <name type="synonym">Musa ensete</name>
    <dbReference type="NCBI Taxonomy" id="4639"/>
    <lineage>
        <taxon>Eukaryota</taxon>
        <taxon>Viridiplantae</taxon>
        <taxon>Streptophyta</taxon>
        <taxon>Embryophyta</taxon>
        <taxon>Tracheophyta</taxon>
        <taxon>Spermatophyta</taxon>
        <taxon>Magnoliopsida</taxon>
        <taxon>Liliopsida</taxon>
        <taxon>Zingiberales</taxon>
        <taxon>Musaceae</taxon>
        <taxon>Ensete</taxon>
    </lineage>
</organism>
<dbReference type="GO" id="GO:0004842">
    <property type="term" value="F:ubiquitin-protein transferase activity"/>
    <property type="evidence" value="ECO:0007669"/>
    <property type="project" value="InterPro"/>
</dbReference>
<evidence type="ECO:0000313" key="1">
    <source>
        <dbReference type="EMBL" id="RRT53713.1"/>
    </source>
</evidence>
<evidence type="ECO:0000313" key="2">
    <source>
        <dbReference type="Proteomes" id="UP000287651"/>
    </source>
</evidence>
<dbReference type="EMBL" id="AMZH03010993">
    <property type="protein sequence ID" value="RRT53713.1"/>
    <property type="molecule type" value="Genomic_DNA"/>
</dbReference>
<dbReference type="AlphaFoldDB" id="A0A444D6I1"/>
<reference evidence="1 2" key="1">
    <citation type="journal article" date="2014" name="Agronomy (Basel)">
        <title>A Draft Genome Sequence for Ensete ventricosum, the Drought-Tolerant Tree Against Hunger.</title>
        <authorList>
            <person name="Harrison J."/>
            <person name="Moore K.A."/>
            <person name="Paszkiewicz K."/>
            <person name="Jones T."/>
            <person name="Grant M."/>
            <person name="Ambacheew D."/>
            <person name="Muzemil S."/>
            <person name="Studholme D.J."/>
        </authorList>
    </citation>
    <scope>NUCLEOTIDE SEQUENCE [LARGE SCALE GENOMIC DNA]</scope>
</reference>